<dbReference type="Proteomes" id="UP000499080">
    <property type="component" value="Unassembled WGS sequence"/>
</dbReference>
<reference evidence="1 2" key="1">
    <citation type="journal article" date="2019" name="Sci. Rep.">
        <title>Orb-weaving spider Araneus ventricosus genome elucidates the spidroin gene catalogue.</title>
        <authorList>
            <person name="Kono N."/>
            <person name="Nakamura H."/>
            <person name="Ohtoshi R."/>
            <person name="Moran D.A.P."/>
            <person name="Shinohara A."/>
            <person name="Yoshida Y."/>
            <person name="Fujiwara M."/>
            <person name="Mori M."/>
            <person name="Tomita M."/>
            <person name="Arakawa K."/>
        </authorList>
    </citation>
    <scope>NUCLEOTIDE SEQUENCE [LARGE SCALE GENOMIC DNA]</scope>
</reference>
<sequence length="98" mass="10798">MVAGGRQETTAGISRGHKLSYEIQIVKIGPVVGAGGLSHVFSHRECTMEMHFSISFENGEELQATIDDMSRRHKLAYETKIIEIGPLIGDEGLVLWLC</sequence>
<accession>A0A4Y2EZN8</accession>
<proteinExistence type="predicted"/>
<organism evidence="1 2">
    <name type="scientific">Araneus ventricosus</name>
    <name type="common">Orbweaver spider</name>
    <name type="synonym">Epeira ventricosa</name>
    <dbReference type="NCBI Taxonomy" id="182803"/>
    <lineage>
        <taxon>Eukaryota</taxon>
        <taxon>Metazoa</taxon>
        <taxon>Ecdysozoa</taxon>
        <taxon>Arthropoda</taxon>
        <taxon>Chelicerata</taxon>
        <taxon>Arachnida</taxon>
        <taxon>Araneae</taxon>
        <taxon>Araneomorphae</taxon>
        <taxon>Entelegynae</taxon>
        <taxon>Araneoidea</taxon>
        <taxon>Araneidae</taxon>
        <taxon>Araneus</taxon>
    </lineage>
</organism>
<dbReference type="EMBL" id="BGPR01000734">
    <property type="protein sequence ID" value="GBM33476.1"/>
    <property type="molecule type" value="Genomic_DNA"/>
</dbReference>
<dbReference type="AlphaFoldDB" id="A0A4Y2EZN8"/>
<comment type="caution">
    <text evidence="1">The sequence shown here is derived from an EMBL/GenBank/DDBJ whole genome shotgun (WGS) entry which is preliminary data.</text>
</comment>
<protein>
    <submittedName>
        <fullName evidence="1">Uncharacterized protein</fullName>
    </submittedName>
</protein>
<evidence type="ECO:0000313" key="2">
    <source>
        <dbReference type="Proteomes" id="UP000499080"/>
    </source>
</evidence>
<name>A0A4Y2EZN8_ARAVE</name>
<keyword evidence="2" id="KW-1185">Reference proteome</keyword>
<evidence type="ECO:0000313" key="1">
    <source>
        <dbReference type="EMBL" id="GBM33476.1"/>
    </source>
</evidence>
<gene>
    <name evidence="1" type="ORF">AVEN_55794_1</name>
</gene>